<dbReference type="Proteomes" id="UP000664731">
    <property type="component" value="Unassembled WGS sequence"/>
</dbReference>
<reference evidence="1" key="1">
    <citation type="submission" date="2021-03" db="EMBL/GenBank/DDBJ databases">
        <title>Comamonas denitrificans.</title>
        <authorList>
            <person name="Finster K."/>
        </authorList>
    </citation>
    <scope>NUCLEOTIDE SEQUENCE</scope>
    <source>
        <strain evidence="1">MM2021_4</strain>
    </source>
</reference>
<comment type="caution">
    <text evidence="1">The sequence shown here is derived from an EMBL/GenBank/DDBJ whole genome shotgun (WGS) entry which is preliminary data.</text>
</comment>
<evidence type="ECO:0000313" key="1">
    <source>
        <dbReference type="EMBL" id="MBO1248383.1"/>
    </source>
</evidence>
<gene>
    <name evidence="1" type="ORF">J1777_00810</name>
</gene>
<sequence length="97" mass="10717">MTYEDFLVELNKAGLSVKRFADLIGMQPNSVSNNKKRGEVPVHLALIATLLAEMSARQINYEPVMARVQPLKKRARGAAVEGRFAGDKQTTLGFVNE</sequence>
<dbReference type="AlphaFoldDB" id="A0A939GX43"/>
<organism evidence="1 2">
    <name type="scientific">Comamonas denitrificans</name>
    <dbReference type="NCBI Taxonomy" id="117506"/>
    <lineage>
        <taxon>Bacteria</taxon>
        <taxon>Pseudomonadati</taxon>
        <taxon>Pseudomonadota</taxon>
        <taxon>Betaproteobacteria</taxon>
        <taxon>Burkholderiales</taxon>
        <taxon>Comamonadaceae</taxon>
        <taxon>Comamonas</taxon>
    </lineage>
</organism>
<name>A0A939GX43_9BURK</name>
<keyword evidence="2" id="KW-1185">Reference proteome</keyword>
<accession>A0A939GX43</accession>
<protein>
    <submittedName>
        <fullName evidence="1">XRE family transcriptional regulator</fullName>
    </submittedName>
</protein>
<dbReference type="EMBL" id="JAFNME010000001">
    <property type="protein sequence ID" value="MBO1248383.1"/>
    <property type="molecule type" value="Genomic_DNA"/>
</dbReference>
<evidence type="ECO:0000313" key="2">
    <source>
        <dbReference type="Proteomes" id="UP000664731"/>
    </source>
</evidence>
<proteinExistence type="predicted"/>